<proteinExistence type="inferred from homology"/>
<sequence length="98" mass="11309">MAGFYFAVLLCFKHLFVVAAPVYFVYLLRHYCRGGLFKGFGRLLLMGLAVVVVFVGAFWPFVCHDQLQKRLICVGKNPRGESVCRIPALFQWHRRERG</sequence>
<dbReference type="InterPro" id="IPR004856">
    <property type="entry name" value="Glyco_trans_ALG6/ALG8"/>
</dbReference>
<evidence type="ECO:0000256" key="2">
    <source>
        <dbReference type="ARBA" id="ARBA00004922"/>
    </source>
</evidence>
<name>A0ABM3QNT3_SPIOL</name>
<evidence type="ECO:0000256" key="7">
    <source>
        <dbReference type="ARBA" id="ARBA00022824"/>
    </source>
</evidence>
<evidence type="ECO:0000256" key="8">
    <source>
        <dbReference type="ARBA" id="ARBA00022989"/>
    </source>
</evidence>
<dbReference type="Pfam" id="PF03155">
    <property type="entry name" value="Alg6_Alg8"/>
    <property type="match status" value="1"/>
</dbReference>
<evidence type="ECO:0000256" key="6">
    <source>
        <dbReference type="ARBA" id="ARBA00022692"/>
    </source>
</evidence>
<gene>
    <name evidence="12" type="primary">LOC110783653</name>
</gene>
<keyword evidence="8 10" id="KW-1133">Transmembrane helix</keyword>
<organism evidence="11 12">
    <name type="scientific">Spinacia oleracea</name>
    <name type="common">Spinach</name>
    <dbReference type="NCBI Taxonomy" id="3562"/>
    <lineage>
        <taxon>Eukaryota</taxon>
        <taxon>Viridiplantae</taxon>
        <taxon>Streptophyta</taxon>
        <taxon>Embryophyta</taxon>
        <taxon>Tracheophyta</taxon>
        <taxon>Spermatophyta</taxon>
        <taxon>Magnoliopsida</taxon>
        <taxon>eudicotyledons</taxon>
        <taxon>Gunneridae</taxon>
        <taxon>Pentapetalae</taxon>
        <taxon>Caryophyllales</taxon>
        <taxon>Chenopodiaceae</taxon>
        <taxon>Chenopodioideae</taxon>
        <taxon>Anserineae</taxon>
        <taxon>Spinacia</taxon>
    </lineage>
</organism>
<evidence type="ECO:0000256" key="9">
    <source>
        <dbReference type="ARBA" id="ARBA00023136"/>
    </source>
</evidence>
<comment type="caution">
    <text evidence="10">Lacks conserved residue(s) required for the propagation of feature annotation.</text>
</comment>
<keyword evidence="7 10" id="KW-0256">Endoplasmic reticulum</keyword>
<protein>
    <recommendedName>
        <fullName evidence="10">Alpha-1,3-glucosyltransferase</fullName>
        <ecNumber evidence="10">2.4.1.-</ecNumber>
    </recommendedName>
</protein>
<dbReference type="GeneID" id="110783653"/>
<evidence type="ECO:0000256" key="5">
    <source>
        <dbReference type="ARBA" id="ARBA00022679"/>
    </source>
</evidence>
<dbReference type="EC" id="2.4.1.-" evidence="10"/>
<evidence type="ECO:0000256" key="10">
    <source>
        <dbReference type="RuleBase" id="RU363110"/>
    </source>
</evidence>
<dbReference type="PANTHER" id="PTHR12413:SF2">
    <property type="entry name" value="DOLICHYL PYROPHOSPHATE GLC1MAN9GLCNAC2 ALPHA-1,3-GLUCOSYLTRANSFERASE-RELATED"/>
    <property type="match status" value="1"/>
</dbReference>
<keyword evidence="6 10" id="KW-0812">Transmembrane</keyword>
<evidence type="ECO:0000256" key="1">
    <source>
        <dbReference type="ARBA" id="ARBA00004477"/>
    </source>
</evidence>
<feature type="transmembrane region" description="Helical" evidence="10">
    <location>
        <begin position="40"/>
        <end position="62"/>
    </location>
</feature>
<evidence type="ECO:0000256" key="4">
    <source>
        <dbReference type="ARBA" id="ARBA00022676"/>
    </source>
</evidence>
<dbReference type="Proteomes" id="UP000813463">
    <property type="component" value="Chromosome 5"/>
</dbReference>
<dbReference type="RefSeq" id="XP_056685011.1">
    <property type="nucleotide sequence ID" value="XM_056829033.1"/>
</dbReference>
<keyword evidence="5 10" id="KW-0808">Transferase</keyword>
<feature type="transmembrane region" description="Helical" evidence="10">
    <location>
        <begin position="6"/>
        <end position="28"/>
    </location>
</feature>
<evidence type="ECO:0000313" key="12">
    <source>
        <dbReference type="RefSeq" id="XP_056685011.1"/>
    </source>
</evidence>
<comment type="similarity">
    <text evidence="3 10">Belongs to the ALG6/ALG8 glucosyltransferase family.</text>
</comment>
<dbReference type="PANTHER" id="PTHR12413">
    <property type="entry name" value="DOLICHYL GLYCOSYLTRANSFERASE"/>
    <property type="match status" value="1"/>
</dbReference>
<comment type="subcellular location">
    <subcellularLocation>
        <location evidence="1 10">Endoplasmic reticulum membrane</location>
        <topology evidence="1 10">Multi-pass membrane protein</topology>
    </subcellularLocation>
</comment>
<keyword evidence="11" id="KW-1185">Reference proteome</keyword>
<keyword evidence="4 10" id="KW-0328">Glycosyltransferase</keyword>
<reference evidence="11" key="1">
    <citation type="journal article" date="2021" name="Nat. Commun.">
        <title>Genomic analyses provide insights into spinach domestication and the genetic basis of agronomic traits.</title>
        <authorList>
            <person name="Cai X."/>
            <person name="Sun X."/>
            <person name="Xu C."/>
            <person name="Sun H."/>
            <person name="Wang X."/>
            <person name="Ge C."/>
            <person name="Zhang Z."/>
            <person name="Wang Q."/>
            <person name="Fei Z."/>
            <person name="Jiao C."/>
            <person name="Wang Q."/>
        </authorList>
    </citation>
    <scope>NUCLEOTIDE SEQUENCE [LARGE SCALE GENOMIC DNA]</scope>
    <source>
        <strain evidence="11">cv. Varoflay</strain>
    </source>
</reference>
<reference evidence="12" key="2">
    <citation type="submission" date="2025-08" db="UniProtKB">
        <authorList>
            <consortium name="RefSeq"/>
        </authorList>
    </citation>
    <scope>IDENTIFICATION</scope>
    <source>
        <tissue evidence="12">Leaf</tissue>
    </source>
</reference>
<evidence type="ECO:0000256" key="3">
    <source>
        <dbReference type="ARBA" id="ARBA00008715"/>
    </source>
</evidence>
<evidence type="ECO:0000313" key="11">
    <source>
        <dbReference type="Proteomes" id="UP000813463"/>
    </source>
</evidence>
<keyword evidence="9 10" id="KW-0472">Membrane</keyword>
<accession>A0ABM3QNT3</accession>
<comment type="pathway">
    <text evidence="2 10">Protein modification; protein glycosylation.</text>
</comment>